<reference evidence="2" key="1">
    <citation type="submission" date="2016-11" db="UniProtKB">
        <authorList>
            <consortium name="WormBaseParasite"/>
        </authorList>
    </citation>
    <scope>IDENTIFICATION</scope>
    <source>
        <strain evidence="2">KR3021</strain>
    </source>
</reference>
<organism evidence="1 2">
    <name type="scientific">Rhabditophanes sp. KR3021</name>
    <dbReference type="NCBI Taxonomy" id="114890"/>
    <lineage>
        <taxon>Eukaryota</taxon>
        <taxon>Metazoa</taxon>
        <taxon>Ecdysozoa</taxon>
        <taxon>Nematoda</taxon>
        <taxon>Chromadorea</taxon>
        <taxon>Rhabditida</taxon>
        <taxon>Tylenchina</taxon>
        <taxon>Panagrolaimomorpha</taxon>
        <taxon>Strongyloidoidea</taxon>
        <taxon>Alloionematidae</taxon>
        <taxon>Rhabditophanes</taxon>
    </lineage>
</organism>
<protein>
    <submittedName>
        <fullName evidence="2">MMS19 nucleotide excision repair protein</fullName>
    </submittedName>
</protein>
<proteinExistence type="predicted"/>
<evidence type="ECO:0000313" key="2">
    <source>
        <dbReference type="WBParaSite" id="RSKR_0001115500.1"/>
    </source>
</evidence>
<dbReference type="WBParaSite" id="RSKR_0001115500.1">
    <property type="protein sequence ID" value="RSKR_0001115500.1"/>
    <property type="gene ID" value="RSKR_0001115500"/>
</dbReference>
<sequence length="915" mass="103739">MTSNLATVFAKEWHGKVVVEKTETLESLVSGLGSELTSPDIDIRKDAVDKIFAFLKSIPNDFLSENEVGLLLEFFTAKIEEFAGSGSNAVEGVYYLLINMKNIPTDSEVPIFLNIFKDANLDMLIQRERTRMYELFAHLISTKAKVQSLKSIESSLIPSYISLAGGEKDPRCLIQSFDIFVKIVRNFDISAFAEEMFETIACYYPVEYNPPKNDTFNVTKEMLAVGCEKCLLSTKNFSAFLFNMISERFSEDEEFNTLEGKLEDAVLLGKGVKAFGIGSALVHLKDFFATFRSLTFHPSLKKCQRELSEQIRDVIKVLLNGLQSDSSSGKEFINKITADALENIEPFIVQAEMGMSGRGLDFILTIFKENKDEAIKEKILYWFGILFDGTTLQNRLNHEDVVEEILPYFEKFLVEFEGVDKETFSTLSKLRNLEVKMEGTIRRSQYSCETTLLKKGYGNDTANLVKRGLNDFDSMEKDEKHTFLKLLLVVAEKKEQLLVDEVKERGAEYESASSSFEPLLYFISNENNWNNFSGILSGNLQSNGLNGTISDAIIKWTQQAESTLVFKLLQLILDEIKGLGEKKGDKSKDVLAEMGYKLCQTMEKETAQLVGKKLSEDPQLVSFLMPLYVQYFMLLNEMNFEIPHLLTEDNCYKLGAITSHSDGTMAGEIFGNYENITTSIHLLKVLIFKNDPEALVALEKMFDAFDSSKITDGLKLTLLFNFTGIYNDPVLSRYKHTFLWKQRFLCQFVDMFVKKYSVTTQPSMYFTLLQPMLEFAASMDVPMNDQLLQMLPVITEALVQVDLEKESQEDESILALLKGLDKLLPIAPFEKVSKDIIEKLIRKILELIKGSSPAVTFQALVVAETFTKKVPALRIIYYSPEVFNTLAITSKSTKRAIRTASAKVRNLWELLPYQC</sequence>
<name>A0AC35UF94_9BILA</name>
<dbReference type="Proteomes" id="UP000095286">
    <property type="component" value="Unplaced"/>
</dbReference>
<evidence type="ECO:0000313" key="1">
    <source>
        <dbReference type="Proteomes" id="UP000095286"/>
    </source>
</evidence>
<accession>A0AC35UF94</accession>